<evidence type="ECO:0000256" key="1">
    <source>
        <dbReference type="SAM" id="MobiDB-lite"/>
    </source>
</evidence>
<protein>
    <submittedName>
        <fullName evidence="2">Uncharacterized protein</fullName>
    </submittedName>
</protein>
<gene>
    <name evidence="2" type="ORF">DLM65_06815</name>
</gene>
<feature type="compositionally biased region" description="Pro residues" evidence="1">
    <location>
        <begin position="66"/>
        <end position="79"/>
    </location>
</feature>
<evidence type="ECO:0000313" key="2">
    <source>
        <dbReference type="EMBL" id="PZR81029.1"/>
    </source>
</evidence>
<dbReference type="AlphaFoldDB" id="A0A2W5Z6L8"/>
<reference evidence="2 3" key="1">
    <citation type="journal article" date="2017" name="Nature">
        <title>Atmospheric trace gases support primary production in Antarctic desert surface soil.</title>
        <authorList>
            <person name="Ji M."/>
            <person name="Greening C."/>
            <person name="Vanwonterghem I."/>
            <person name="Carere C.R."/>
            <person name="Bay S.K."/>
            <person name="Steen J.A."/>
            <person name="Montgomery K."/>
            <person name="Lines T."/>
            <person name="Beardall J."/>
            <person name="van Dorst J."/>
            <person name="Snape I."/>
            <person name="Stott M.B."/>
            <person name="Hugenholtz P."/>
            <person name="Ferrari B.C."/>
        </authorList>
    </citation>
    <scope>NUCLEOTIDE SEQUENCE [LARGE SCALE GENOMIC DNA]</scope>
    <source>
        <strain evidence="2">RRmetagenome_bin12</strain>
    </source>
</reference>
<proteinExistence type="predicted"/>
<dbReference type="Proteomes" id="UP000248724">
    <property type="component" value="Unassembled WGS sequence"/>
</dbReference>
<accession>A0A2W5Z6L8</accession>
<feature type="region of interest" description="Disordered" evidence="1">
    <location>
        <begin position="60"/>
        <end position="79"/>
    </location>
</feature>
<dbReference type="EMBL" id="QHBU01000126">
    <property type="protein sequence ID" value="PZR81029.1"/>
    <property type="molecule type" value="Genomic_DNA"/>
</dbReference>
<evidence type="ECO:0000313" key="3">
    <source>
        <dbReference type="Proteomes" id="UP000248724"/>
    </source>
</evidence>
<name>A0A2W5Z6L8_9BACT</name>
<comment type="caution">
    <text evidence="2">The sequence shown here is derived from an EMBL/GenBank/DDBJ whole genome shotgun (WGS) entry which is preliminary data.</text>
</comment>
<organism evidence="2 3">
    <name type="scientific">Candidatus Aeolococcus gillhamiae</name>
    <dbReference type="NCBI Taxonomy" id="3127015"/>
    <lineage>
        <taxon>Bacteria</taxon>
        <taxon>Bacillati</taxon>
        <taxon>Candidatus Dormiibacterota</taxon>
        <taxon>Candidatus Dormibacteria</taxon>
        <taxon>Candidatus Aeolococcales</taxon>
        <taxon>Candidatus Aeolococcaceae</taxon>
        <taxon>Candidatus Aeolococcus</taxon>
    </lineage>
</organism>
<sequence length="79" mass="7665">DWVVSGPLTSATDRAGTALFALSCQAAGPAPLSVSVGGAAATALGMPDCASPPTTTVTTLPFGPGTSPPTFFPPFPSTT</sequence>
<feature type="non-terminal residue" evidence="2">
    <location>
        <position position="1"/>
    </location>
</feature>